<organism evidence="1 2">
    <name type="scientific">Paenibacillus lactis</name>
    <dbReference type="NCBI Taxonomy" id="228574"/>
    <lineage>
        <taxon>Bacteria</taxon>
        <taxon>Bacillati</taxon>
        <taxon>Bacillota</taxon>
        <taxon>Bacilli</taxon>
        <taxon>Bacillales</taxon>
        <taxon>Paenibacillaceae</taxon>
        <taxon>Paenibacillus</taxon>
    </lineage>
</organism>
<name>A0ABS4FKU1_9BACL</name>
<evidence type="ECO:0000313" key="2">
    <source>
        <dbReference type="Proteomes" id="UP000706926"/>
    </source>
</evidence>
<evidence type="ECO:0008006" key="3">
    <source>
        <dbReference type="Google" id="ProtNLM"/>
    </source>
</evidence>
<comment type="caution">
    <text evidence="1">The sequence shown here is derived from an EMBL/GenBank/DDBJ whole genome shotgun (WGS) entry which is preliminary data.</text>
</comment>
<proteinExistence type="predicted"/>
<keyword evidence="2" id="KW-1185">Reference proteome</keyword>
<protein>
    <recommendedName>
        <fullName evidence="3">YokE-like PH domain-containing protein</fullName>
    </recommendedName>
</protein>
<gene>
    <name evidence="1" type="ORF">J2Z18_006018</name>
</gene>
<dbReference type="Proteomes" id="UP000706926">
    <property type="component" value="Unassembled WGS sequence"/>
</dbReference>
<reference evidence="1 2" key="1">
    <citation type="submission" date="2021-03" db="EMBL/GenBank/DDBJ databases">
        <title>Genomic Encyclopedia of Type Strains, Phase IV (KMG-IV): sequencing the most valuable type-strain genomes for metagenomic binning, comparative biology and taxonomic classification.</title>
        <authorList>
            <person name="Goeker M."/>
        </authorList>
    </citation>
    <scope>NUCLEOTIDE SEQUENCE [LARGE SCALE GENOMIC DNA]</scope>
    <source>
        <strain evidence="1 2">DSM 15596</strain>
    </source>
</reference>
<dbReference type="EMBL" id="JAGGKI010000033">
    <property type="protein sequence ID" value="MBP1896876.1"/>
    <property type="molecule type" value="Genomic_DNA"/>
</dbReference>
<dbReference type="GeneID" id="95407855"/>
<sequence>MSISMKLIDIAKEYDPPIGKVKELIKGREEFITRFPNRTIVSHTNHGVSIHSKDTFIYWLERMNILAGIGGGNSSKFGIYCAKDGKYYRGYGNNKILLEGEDLQTRFNALKAYILPFIKSGLGESKR</sequence>
<dbReference type="RefSeq" id="WP_210095719.1">
    <property type="nucleotide sequence ID" value="NZ_JAGGKI010000033.1"/>
</dbReference>
<accession>A0ABS4FKU1</accession>
<evidence type="ECO:0000313" key="1">
    <source>
        <dbReference type="EMBL" id="MBP1896876.1"/>
    </source>
</evidence>